<reference evidence="1" key="1">
    <citation type="submission" date="2025-08" db="UniProtKB">
        <authorList>
            <consortium name="Ensembl"/>
        </authorList>
    </citation>
    <scope>IDENTIFICATION</scope>
</reference>
<protein>
    <recommendedName>
        <fullName evidence="3">Ig-like domain-containing protein</fullName>
    </recommendedName>
</protein>
<evidence type="ECO:0000313" key="1">
    <source>
        <dbReference type="Ensembl" id="ENSOSUP00000015416.1"/>
    </source>
</evidence>
<dbReference type="InterPro" id="IPR013783">
    <property type="entry name" value="Ig-like_fold"/>
</dbReference>
<proteinExistence type="predicted"/>
<sequence length="76" mass="7687">MSPAPPSAQTPPGSRICSLRLVPAWSRDWGDLGVSSCAPTQGLRAAVELVETGGGLRAPGGSLTLLCKASGFTFSS</sequence>
<dbReference type="Proteomes" id="UP000694552">
    <property type="component" value="Unplaced"/>
</dbReference>
<dbReference type="InterPro" id="IPR036179">
    <property type="entry name" value="Ig-like_dom_sf"/>
</dbReference>
<reference evidence="1" key="2">
    <citation type="submission" date="2025-09" db="UniProtKB">
        <authorList>
            <consortium name="Ensembl"/>
        </authorList>
    </citation>
    <scope>IDENTIFICATION</scope>
</reference>
<accession>A0A8C8B4B3</accession>
<keyword evidence="2" id="KW-1185">Reference proteome</keyword>
<dbReference type="Ensembl" id="ENSOSUT00000015940.1">
    <property type="protein sequence ID" value="ENSOSUP00000015416.1"/>
    <property type="gene ID" value="ENSOSUG00000011017.1"/>
</dbReference>
<organism evidence="1 2">
    <name type="scientific">Otus sunia</name>
    <name type="common">Oriental scops-owl</name>
    <dbReference type="NCBI Taxonomy" id="257818"/>
    <lineage>
        <taxon>Eukaryota</taxon>
        <taxon>Metazoa</taxon>
        <taxon>Chordata</taxon>
        <taxon>Craniata</taxon>
        <taxon>Vertebrata</taxon>
        <taxon>Euteleostomi</taxon>
        <taxon>Archelosauria</taxon>
        <taxon>Archosauria</taxon>
        <taxon>Dinosauria</taxon>
        <taxon>Saurischia</taxon>
        <taxon>Theropoda</taxon>
        <taxon>Coelurosauria</taxon>
        <taxon>Aves</taxon>
        <taxon>Neognathae</taxon>
        <taxon>Neoaves</taxon>
        <taxon>Telluraves</taxon>
        <taxon>Strigiformes</taxon>
        <taxon>Strigidae</taxon>
        <taxon>Otus</taxon>
    </lineage>
</organism>
<dbReference type="SUPFAM" id="SSF48726">
    <property type="entry name" value="Immunoglobulin"/>
    <property type="match status" value="1"/>
</dbReference>
<evidence type="ECO:0000313" key="2">
    <source>
        <dbReference type="Proteomes" id="UP000694552"/>
    </source>
</evidence>
<evidence type="ECO:0008006" key="3">
    <source>
        <dbReference type="Google" id="ProtNLM"/>
    </source>
</evidence>
<name>A0A8C8B4B3_9STRI</name>
<dbReference type="Gene3D" id="2.60.40.10">
    <property type="entry name" value="Immunoglobulins"/>
    <property type="match status" value="1"/>
</dbReference>
<dbReference type="AlphaFoldDB" id="A0A8C8B4B3"/>